<dbReference type="RefSeq" id="WP_171836545.1">
    <property type="nucleotide sequence ID" value="NZ_CP053709.1"/>
</dbReference>
<accession>A0A6M8HXS2</accession>
<name>A0A6M8HXS2_9PROT</name>
<organism evidence="1 2">
    <name type="scientific">Lichenicola cladoniae</name>
    <dbReference type="NCBI Taxonomy" id="1484109"/>
    <lineage>
        <taxon>Bacteria</taxon>
        <taxon>Pseudomonadati</taxon>
        <taxon>Pseudomonadota</taxon>
        <taxon>Alphaproteobacteria</taxon>
        <taxon>Acetobacterales</taxon>
        <taxon>Acetobacteraceae</taxon>
        <taxon>Lichenicola</taxon>
    </lineage>
</organism>
<gene>
    <name evidence="1" type="ORF">HN018_22585</name>
</gene>
<protein>
    <submittedName>
        <fullName evidence="1">Uncharacterized protein</fullName>
    </submittedName>
</protein>
<sequence length="62" mass="7025">MCVGIEDNLAKGRVRREELVLAYATTIQRRRARNIQLMPVGQRTPALVEACVFRLILITDSV</sequence>
<dbReference type="EMBL" id="CP053709">
    <property type="protein sequence ID" value="QKE92997.1"/>
    <property type="molecule type" value="Genomic_DNA"/>
</dbReference>
<geneLocation type="plasmid" evidence="1 2">
    <name>unnamed1</name>
</geneLocation>
<dbReference type="Proteomes" id="UP000500767">
    <property type="component" value="Plasmid unnamed1"/>
</dbReference>
<evidence type="ECO:0000313" key="2">
    <source>
        <dbReference type="Proteomes" id="UP000500767"/>
    </source>
</evidence>
<dbReference type="AlphaFoldDB" id="A0A6M8HXS2"/>
<keyword evidence="2" id="KW-1185">Reference proteome</keyword>
<reference evidence="1 2" key="1">
    <citation type="journal article" date="2014" name="World J. Microbiol. Biotechnol.">
        <title>Biodiversity and physiological characteristics of Antarctic and Arctic lichens-associated bacteria.</title>
        <authorList>
            <person name="Lee Y.M."/>
            <person name="Kim E.H."/>
            <person name="Lee H.K."/>
            <person name="Hong S.G."/>
        </authorList>
    </citation>
    <scope>NUCLEOTIDE SEQUENCE [LARGE SCALE GENOMIC DNA]</scope>
    <source>
        <strain evidence="1 2">PAMC 26569</strain>
        <plasmid evidence="1">unnamed1</plasmid>
    </source>
</reference>
<keyword evidence="1" id="KW-0614">Plasmid</keyword>
<proteinExistence type="predicted"/>
<evidence type="ECO:0000313" key="1">
    <source>
        <dbReference type="EMBL" id="QKE92997.1"/>
    </source>
</evidence>
<dbReference type="KEGG" id="lck:HN018_22585"/>